<evidence type="ECO:0000256" key="7">
    <source>
        <dbReference type="ARBA" id="ARBA00023242"/>
    </source>
</evidence>
<keyword evidence="3" id="KW-0805">Transcription regulation</keyword>
<feature type="compositionally biased region" description="Basic and acidic residues" evidence="10">
    <location>
        <begin position="269"/>
        <end position="280"/>
    </location>
</feature>
<keyword evidence="6" id="KW-0804">Transcription</keyword>
<dbReference type="PANTHER" id="PTHR23351:SF11">
    <property type="entry name" value="BASIC LEUCINE ZIPPER TRANSCRIPTIONAL FACTOR ATF-LIKE 2"/>
    <property type="match status" value="1"/>
</dbReference>
<dbReference type="PANTHER" id="PTHR23351">
    <property type="entry name" value="FOS TRANSCRIPTION FACTOR-RELATED"/>
    <property type="match status" value="1"/>
</dbReference>
<evidence type="ECO:0000313" key="13">
    <source>
        <dbReference type="RefSeq" id="XP_006861143.1"/>
    </source>
</evidence>
<evidence type="ECO:0000256" key="3">
    <source>
        <dbReference type="ARBA" id="ARBA00023015"/>
    </source>
</evidence>
<evidence type="ECO:0000256" key="2">
    <source>
        <dbReference type="ARBA" id="ARBA00022782"/>
    </source>
</evidence>
<dbReference type="InterPro" id="IPR000837">
    <property type="entry name" value="AP-1"/>
</dbReference>
<protein>
    <recommendedName>
        <fullName evidence="9">Basic leucine zipper transcriptional factor ATF-like 2</fullName>
    </recommendedName>
</protein>
<dbReference type="PROSITE" id="PS50217">
    <property type="entry name" value="BZIP"/>
    <property type="match status" value="1"/>
</dbReference>
<evidence type="ECO:0000256" key="1">
    <source>
        <dbReference type="ARBA" id="ARBA00007163"/>
    </source>
</evidence>
<evidence type="ECO:0000256" key="10">
    <source>
        <dbReference type="SAM" id="MobiDB-lite"/>
    </source>
</evidence>
<keyword evidence="5" id="KW-0010">Activator</keyword>
<feature type="region of interest" description="Disordered" evidence="10">
    <location>
        <begin position="23"/>
        <end position="44"/>
    </location>
</feature>
<dbReference type="GO" id="GO:0005634">
    <property type="term" value="C:nucleus"/>
    <property type="evidence" value="ECO:0007669"/>
    <property type="project" value="TreeGrafter"/>
</dbReference>
<accession>A0A9B0T9V8</accession>
<sequence>MLLCEGNGLLAKMDPKECERQLERKQKNREAAQRSRQKHTDKADILHQQLESLEKENHALRKDIQILQTELLLWSQTCCMHQRLCHLESTSLSAPECRPGPPDFLLGTPASPTLPLYVSPGLHTSLPSQSLSPTVVPAPSTQLSSSLVPPPSTACSSLLGASSELRAPLQPLGQEPPAEGKLESLPHCPLASLGLERLHIGEHTPVHPAEGKLESLPHSPLASLGLEKLQIGEHTPVPAFCSVGIQRRVASERQHHAHAQTVARPRSLCPERREEEHSVRRRLEWHARHTLRGRGRVAERAVRRSK</sequence>
<keyword evidence="2" id="KW-0221">Differentiation</keyword>
<reference evidence="13" key="1">
    <citation type="submission" date="2025-08" db="UniProtKB">
        <authorList>
            <consortium name="RefSeq"/>
        </authorList>
    </citation>
    <scope>IDENTIFICATION</scope>
    <source>
        <tissue evidence="13">Spleen</tissue>
    </source>
</reference>
<dbReference type="GO" id="GO:0030154">
    <property type="term" value="P:cell differentiation"/>
    <property type="evidence" value="ECO:0007669"/>
    <property type="project" value="UniProtKB-KW"/>
</dbReference>
<feature type="region of interest" description="Disordered" evidence="10">
    <location>
        <begin position="130"/>
        <end position="149"/>
    </location>
</feature>
<keyword evidence="12" id="KW-1185">Reference proteome</keyword>
<dbReference type="SUPFAM" id="SSF57959">
    <property type="entry name" value="Leucine zipper domain"/>
    <property type="match status" value="1"/>
</dbReference>
<dbReference type="CTD" id="116071"/>
<comment type="similarity">
    <text evidence="1">Belongs to the bZIP family.</text>
</comment>
<evidence type="ECO:0000259" key="11">
    <source>
        <dbReference type="PROSITE" id="PS50217"/>
    </source>
</evidence>
<evidence type="ECO:0000313" key="12">
    <source>
        <dbReference type="Proteomes" id="UP000504623"/>
    </source>
</evidence>
<name>A0A9B0T9V8_CHRAS</name>
<dbReference type="FunFam" id="1.20.5.170:FF:000080">
    <property type="entry name" value="Basic leucine zipper transcriptional factor ATF-like 2"/>
    <property type="match status" value="1"/>
</dbReference>
<evidence type="ECO:0000256" key="9">
    <source>
        <dbReference type="ARBA" id="ARBA00074031"/>
    </source>
</evidence>
<evidence type="ECO:0000256" key="8">
    <source>
        <dbReference type="ARBA" id="ARBA00064452"/>
    </source>
</evidence>
<evidence type="ECO:0000256" key="5">
    <source>
        <dbReference type="ARBA" id="ARBA00023159"/>
    </source>
</evidence>
<organism evidence="12 13">
    <name type="scientific">Chrysochloris asiatica</name>
    <name type="common">Cape golden mole</name>
    <dbReference type="NCBI Taxonomy" id="185453"/>
    <lineage>
        <taxon>Eukaryota</taxon>
        <taxon>Metazoa</taxon>
        <taxon>Chordata</taxon>
        <taxon>Craniata</taxon>
        <taxon>Vertebrata</taxon>
        <taxon>Euteleostomi</taxon>
        <taxon>Mammalia</taxon>
        <taxon>Eutheria</taxon>
        <taxon>Afrotheria</taxon>
        <taxon>Chrysochloridae</taxon>
        <taxon>Chrysochlorinae</taxon>
        <taxon>Chrysochloris</taxon>
    </lineage>
</organism>
<dbReference type="PROSITE" id="PS00036">
    <property type="entry name" value="BZIP_BASIC"/>
    <property type="match status" value="1"/>
</dbReference>
<dbReference type="Pfam" id="PF00170">
    <property type="entry name" value="bZIP_1"/>
    <property type="match status" value="1"/>
</dbReference>
<dbReference type="Gene3D" id="1.20.5.170">
    <property type="match status" value="1"/>
</dbReference>
<dbReference type="InterPro" id="IPR004827">
    <property type="entry name" value="bZIP"/>
</dbReference>
<proteinExistence type="inferred from homology"/>
<dbReference type="AlphaFoldDB" id="A0A9B0T9V8"/>
<feature type="region of interest" description="Disordered" evidence="10">
    <location>
        <begin position="254"/>
        <end position="280"/>
    </location>
</feature>
<dbReference type="GO" id="GO:0000981">
    <property type="term" value="F:DNA-binding transcription factor activity, RNA polymerase II-specific"/>
    <property type="evidence" value="ECO:0007669"/>
    <property type="project" value="TreeGrafter"/>
</dbReference>
<dbReference type="InterPro" id="IPR046347">
    <property type="entry name" value="bZIP_sf"/>
</dbReference>
<evidence type="ECO:0000256" key="4">
    <source>
        <dbReference type="ARBA" id="ARBA00023125"/>
    </source>
</evidence>
<keyword evidence="4" id="KW-0238">DNA-binding</keyword>
<feature type="domain" description="BZIP" evidence="11">
    <location>
        <begin position="18"/>
        <end position="71"/>
    </location>
</feature>
<dbReference type="RefSeq" id="XP_006861143.1">
    <property type="nucleotide sequence ID" value="XM_006861081.1"/>
</dbReference>
<dbReference type="SMART" id="SM00338">
    <property type="entry name" value="BRLZ"/>
    <property type="match status" value="1"/>
</dbReference>
<keyword evidence="7" id="KW-0539">Nucleus</keyword>
<dbReference type="OrthoDB" id="295274at2759"/>
<evidence type="ECO:0000256" key="6">
    <source>
        <dbReference type="ARBA" id="ARBA00023163"/>
    </source>
</evidence>
<gene>
    <name evidence="13" type="primary">BATF2</name>
</gene>
<dbReference type="Proteomes" id="UP000504623">
    <property type="component" value="Unplaced"/>
</dbReference>
<comment type="subunit">
    <text evidence="8">Heterodimer; heterodimerizes with JUN family proteins.</text>
</comment>
<dbReference type="GeneID" id="102824324"/>
<dbReference type="GO" id="GO:0000978">
    <property type="term" value="F:RNA polymerase II cis-regulatory region sequence-specific DNA binding"/>
    <property type="evidence" value="ECO:0007669"/>
    <property type="project" value="TreeGrafter"/>
</dbReference>